<evidence type="ECO:0000313" key="3">
    <source>
        <dbReference type="EMBL" id="OTP13481.1"/>
    </source>
</evidence>
<reference evidence="3" key="1">
    <citation type="submission" date="2017-05" db="EMBL/GenBank/DDBJ databases">
        <title>The Genome Sequence of Enterococcus sp. 9E7_DIV0242.</title>
        <authorList>
            <consortium name="The Broad Institute Genomics Platform"/>
            <consortium name="The Broad Institute Genomic Center for Infectious Diseases"/>
            <person name="Earl A."/>
            <person name="Manson A."/>
            <person name="Schwartman J."/>
            <person name="Gilmore M."/>
            <person name="Abouelleil A."/>
            <person name="Cao P."/>
            <person name="Chapman S."/>
            <person name="Cusick C."/>
            <person name="Shea T."/>
            <person name="Young S."/>
            <person name="Neafsey D."/>
            <person name="Nusbaum C."/>
            <person name="Birren B."/>
        </authorList>
    </citation>
    <scope>NUCLEOTIDE SEQUENCE [LARGE SCALE GENOMIC DNA]</scope>
    <source>
        <strain evidence="3">9E7_DIV0242</strain>
    </source>
</reference>
<keyword evidence="5" id="KW-1185">Reference proteome</keyword>
<evidence type="ECO:0000256" key="1">
    <source>
        <dbReference type="SAM" id="SignalP"/>
    </source>
</evidence>
<dbReference type="AlphaFoldDB" id="A0A242K3K0"/>
<protein>
    <recommendedName>
        <fullName evidence="2">WxL domain-containing protein</fullName>
    </recommendedName>
</protein>
<dbReference type="OrthoDB" id="2339326at2"/>
<feature type="signal peptide" evidence="1">
    <location>
        <begin position="1"/>
        <end position="26"/>
    </location>
</feature>
<accession>A0A242K3K0</accession>
<dbReference type="RefSeq" id="WP_086349973.1">
    <property type="nucleotide sequence ID" value="NZ_CP147247.1"/>
</dbReference>
<reference evidence="4" key="3">
    <citation type="submission" date="2024-03" db="EMBL/GenBank/DDBJ databases">
        <title>The Genome Sequence of Enterococcus sp. DIV0242b.</title>
        <authorList>
            <consortium name="The Broad Institute Genomics Platform"/>
            <consortium name="The Broad Institute Microbial Omics Core"/>
            <consortium name="The Broad Institute Genomic Center for Infectious Diseases"/>
            <person name="Earl A."/>
            <person name="Manson A."/>
            <person name="Gilmore M."/>
            <person name="Schwartman J."/>
            <person name="Shea T."/>
            <person name="Abouelleil A."/>
            <person name="Cao P."/>
            <person name="Chapman S."/>
            <person name="Cusick C."/>
            <person name="Young S."/>
            <person name="Neafsey D."/>
            <person name="Nusbaum C."/>
            <person name="Birren B."/>
        </authorList>
    </citation>
    <scope>NUCLEOTIDE SEQUENCE</scope>
    <source>
        <strain evidence="4">9E7_DIV0242</strain>
    </source>
</reference>
<dbReference type="Proteomes" id="UP000195141">
    <property type="component" value="Chromosome"/>
</dbReference>
<feature type="chain" id="PRO_5038617536" description="WxL domain-containing protein" evidence="1">
    <location>
        <begin position="27"/>
        <end position="267"/>
    </location>
</feature>
<name>A0A242K3K0_9ENTE</name>
<dbReference type="InterPro" id="IPR027994">
    <property type="entry name" value="WxL_dom"/>
</dbReference>
<feature type="domain" description="WxL" evidence="2">
    <location>
        <begin position="36"/>
        <end position="267"/>
    </location>
</feature>
<keyword evidence="1" id="KW-0732">Signal</keyword>
<evidence type="ECO:0000259" key="2">
    <source>
        <dbReference type="Pfam" id="PF13731"/>
    </source>
</evidence>
<sequence length="267" mass="29066">MKQVKLATMLLLPLFSAALFSFSETAAAEAGSWSGEVSIGFEGSYEKEIKDPEYPDQAVDPGESPSTDGELRIDFVPQFNFWANAKVDEDVLVYGNAQLFHGNTGARGNFVQVSDFRGTGKGWLLQLRQETQFKNETAENKELDGSVISLGSSWANSTRGADEAPIVQKDVIRIDNIGQTYNLAEAKANTGEGTWSIIFGASIENENGMKDTLIPRLDADGNPVTDPAYDNKAIYQNKALSLSIPGATKKDPVTYTTVITWILSELP</sequence>
<dbReference type="EMBL" id="NGMM01000005">
    <property type="protein sequence ID" value="OTP13481.1"/>
    <property type="molecule type" value="Genomic_DNA"/>
</dbReference>
<dbReference type="EMBL" id="CP147247">
    <property type="protein sequence ID" value="WYJ90129.1"/>
    <property type="molecule type" value="Genomic_DNA"/>
</dbReference>
<evidence type="ECO:0000313" key="4">
    <source>
        <dbReference type="EMBL" id="WYJ90129.1"/>
    </source>
</evidence>
<proteinExistence type="predicted"/>
<dbReference type="Pfam" id="PF13731">
    <property type="entry name" value="WxL"/>
    <property type="match status" value="1"/>
</dbReference>
<gene>
    <name evidence="4" type="ORF">A5888_001857</name>
    <name evidence="3" type="ORF">A5888_002959</name>
</gene>
<reference evidence="4" key="2">
    <citation type="submission" date="2017-05" db="EMBL/GenBank/DDBJ databases">
        <authorList>
            <consortium name="The Broad Institute Genomics Platform"/>
            <consortium name="The Broad Institute Genomic Center for Infectious Diseases"/>
            <person name="Earl A."/>
            <person name="Manson A."/>
            <person name="Schwartman J."/>
            <person name="Gilmore M."/>
            <person name="Abouelleil A."/>
            <person name="Cao P."/>
            <person name="Chapman S."/>
            <person name="Cusick C."/>
            <person name="Shea T."/>
            <person name="Young S."/>
            <person name="Neafsey D."/>
            <person name="Nusbaum C."/>
            <person name="Birren B."/>
        </authorList>
    </citation>
    <scope>NUCLEOTIDE SEQUENCE</scope>
    <source>
        <strain evidence="4">9E7_DIV0242</strain>
    </source>
</reference>
<evidence type="ECO:0000313" key="5">
    <source>
        <dbReference type="Proteomes" id="UP000195141"/>
    </source>
</evidence>
<organism evidence="3">
    <name type="scientific">Candidatus Enterococcus clewellii</name>
    <dbReference type="NCBI Taxonomy" id="1834193"/>
    <lineage>
        <taxon>Bacteria</taxon>
        <taxon>Bacillati</taxon>
        <taxon>Bacillota</taxon>
        <taxon>Bacilli</taxon>
        <taxon>Lactobacillales</taxon>
        <taxon>Enterococcaceae</taxon>
        <taxon>Enterococcus</taxon>
    </lineage>
</organism>